<feature type="transmembrane region" description="Helical" evidence="1">
    <location>
        <begin position="6"/>
        <end position="26"/>
    </location>
</feature>
<feature type="transmembrane region" description="Helical" evidence="1">
    <location>
        <begin position="38"/>
        <end position="57"/>
    </location>
</feature>
<dbReference type="RefSeq" id="WP_147571726.1">
    <property type="nucleotide sequence ID" value="NZ_JACOPO010000003.1"/>
</dbReference>
<comment type="caution">
    <text evidence="2">The sequence shown here is derived from an EMBL/GenBank/DDBJ whole genome shotgun (WGS) entry which is preliminary data.</text>
</comment>
<protein>
    <submittedName>
        <fullName evidence="2">Uncharacterized protein</fullName>
    </submittedName>
</protein>
<gene>
    <name evidence="2" type="ORF">H8S11_06110</name>
</gene>
<proteinExistence type="predicted"/>
<dbReference type="Proteomes" id="UP000628736">
    <property type="component" value="Unassembled WGS sequence"/>
</dbReference>
<dbReference type="EMBL" id="JACOPO010000003">
    <property type="protein sequence ID" value="MBC5722381.1"/>
    <property type="molecule type" value="Genomic_DNA"/>
</dbReference>
<name>A0A8J6J7X9_9FIRM</name>
<evidence type="ECO:0000313" key="2">
    <source>
        <dbReference type="EMBL" id="MBC5722381.1"/>
    </source>
</evidence>
<keyword evidence="1" id="KW-1133">Transmembrane helix</keyword>
<sequence>MEFAGLPWFLWLAIFVAIFSGAAACYKTPAQKKQWDPHTVIASLLTGIVVCLAVLILRVF</sequence>
<dbReference type="AlphaFoldDB" id="A0A8J6J7X9"/>
<accession>A0A8J6J7X9</accession>
<keyword evidence="3" id="KW-1185">Reference proteome</keyword>
<organism evidence="2 3">
    <name type="scientific">Flintibacter hominis</name>
    <dbReference type="NCBI Taxonomy" id="2763048"/>
    <lineage>
        <taxon>Bacteria</taxon>
        <taxon>Bacillati</taxon>
        <taxon>Bacillota</taxon>
        <taxon>Clostridia</taxon>
        <taxon>Eubacteriales</taxon>
        <taxon>Flintibacter</taxon>
    </lineage>
</organism>
<evidence type="ECO:0000256" key="1">
    <source>
        <dbReference type="SAM" id="Phobius"/>
    </source>
</evidence>
<reference evidence="2" key="1">
    <citation type="submission" date="2020-08" db="EMBL/GenBank/DDBJ databases">
        <title>Genome public.</title>
        <authorList>
            <person name="Liu C."/>
            <person name="Sun Q."/>
        </authorList>
    </citation>
    <scope>NUCLEOTIDE SEQUENCE</scope>
    <source>
        <strain evidence="2">NSJ-23</strain>
    </source>
</reference>
<evidence type="ECO:0000313" key="3">
    <source>
        <dbReference type="Proteomes" id="UP000628736"/>
    </source>
</evidence>
<keyword evidence="1" id="KW-0472">Membrane</keyword>
<keyword evidence="1" id="KW-0812">Transmembrane</keyword>